<evidence type="ECO:0000313" key="2">
    <source>
        <dbReference type="EMBL" id="MFD2172003.1"/>
    </source>
</evidence>
<reference evidence="3" key="1">
    <citation type="journal article" date="2019" name="Int. J. Syst. Evol. Microbiol.">
        <title>The Global Catalogue of Microorganisms (GCM) 10K type strain sequencing project: providing services to taxonomists for standard genome sequencing and annotation.</title>
        <authorList>
            <consortium name="The Broad Institute Genomics Platform"/>
            <consortium name="The Broad Institute Genome Sequencing Center for Infectious Disease"/>
            <person name="Wu L."/>
            <person name="Ma J."/>
        </authorList>
    </citation>
    <scope>NUCLEOTIDE SEQUENCE [LARGE SCALE GENOMIC DNA]</scope>
    <source>
        <strain evidence="3">CGMCC 1.13574</strain>
    </source>
</reference>
<dbReference type="Proteomes" id="UP001597343">
    <property type="component" value="Unassembled WGS sequence"/>
</dbReference>
<dbReference type="Pfam" id="PF13527">
    <property type="entry name" value="Acetyltransf_9"/>
    <property type="match status" value="1"/>
</dbReference>
<proteinExistence type="predicted"/>
<comment type="caution">
    <text evidence="2">The sequence shown here is derived from an EMBL/GenBank/DDBJ whole genome shotgun (WGS) entry which is preliminary data.</text>
</comment>
<feature type="domain" description="N-acetyltransferase" evidence="1">
    <location>
        <begin position="4"/>
        <end position="162"/>
    </location>
</feature>
<dbReference type="EC" id="2.3.1.-" evidence="2"/>
<sequence length="178" mass="20498">MKTIKMYECEISAPIEKEIQSLLIRSFGSLYPEDRIYFKQVPHQRFLAYDGERLVGQVGIDYRIMNLNGKPIKVLGVIDLCVWEECRGKGIATLLLTKVEEYAIEHRLDFLLLFADVESVYRNNGYRSATNVCRWLKIDDHHLTSVGVGEQVVEGLMIKQIGSTDWEDGVLDFLGYLY</sequence>
<dbReference type="SUPFAM" id="SSF55729">
    <property type="entry name" value="Acyl-CoA N-acyltransferases (Nat)"/>
    <property type="match status" value="1"/>
</dbReference>
<name>A0ABW5A3P0_9BACL</name>
<organism evidence="2 3">
    <name type="scientific">Tumebacillus lipolyticus</name>
    <dbReference type="NCBI Taxonomy" id="1280370"/>
    <lineage>
        <taxon>Bacteria</taxon>
        <taxon>Bacillati</taxon>
        <taxon>Bacillota</taxon>
        <taxon>Bacilli</taxon>
        <taxon>Bacillales</taxon>
        <taxon>Alicyclobacillaceae</taxon>
        <taxon>Tumebacillus</taxon>
    </lineage>
</organism>
<dbReference type="RefSeq" id="WP_386049288.1">
    <property type="nucleotide sequence ID" value="NZ_JBHUIO010000011.1"/>
</dbReference>
<dbReference type="GO" id="GO:0016746">
    <property type="term" value="F:acyltransferase activity"/>
    <property type="evidence" value="ECO:0007669"/>
    <property type="project" value="UniProtKB-KW"/>
</dbReference>
<dbReference type="EMBL" id="JBHUIO010000011">
    <property type="protein sequence ID" value="MFD2172003.1"/>
    <property type="molecule type" value="Genomic_DNA"/>
</dbReference>
<dbReference type="PROSITE" id="PS51186">
    <property type="entry name" value="GNAT"/>
    <property type="match status" value="1"/>
</dbReference>
<protein>
    <submittedName>
        <fullName evidence="2">GNAT family N-acetyltransferase</fullName>
        <ecNumber evidence="2">2.3.1.-</ecNumber>
    </submittedName>
</protein>
<keyword evidence="2" id="KW-0012">Acyltransferase</keyword>
<keyword evidence="3" id="KW-1185">Reference proteome</keyword>
<dbReference type="InterPro" id="IPR000182">
    <property type="entry name" value="GNAT_dom"/>
</dbReference>
<evidence type="ECO:0000259" key="1">
    <source>
        <dbReference type="PROSITE" id="PS51186"/>
    </source>
</evidence>
<evidence type="ECO:0000313" key="3">
    <source>
        <dbReference type="Proteomes" id="UP001597343"/>
    </source>
</evidence>
<gene>
    <name evidence="2" type="ORF">ACFSOY_18725</name>
</gene>
<accession>A0ABW5A3P0</accession>
<keyword evidence="2" id="KW-0808">Transferase</keyword>
<dbReference type="Gene3D" id="3.40.630.30">
    <property type="match status" value="1"/>
</dbReference>
<dbReference type="InterPro" id="IPR016181">
    <property type="entry name" value="Acyl_CoA_acyltransferase"/>
</dbReference>
<dbReference type="CDD" id="cd04301">
    <property type="entry name" value="NAT_SF"/>
    <property type="match status" value="1"/>
</dbReference>